<evidence type="ECO:0000256" key="3">
    <source>
        <dbReference type="ARBA" id="ARBA00022714"/>
    </source>
</evidence>
<evidence type="ECO:0000256" key="9">
    <source>
        <dbReference type="ARBA" id="ARBA00023136"/>
    </source>
</evidence>
<evidence type="ECO:0000313" key="11">
    <source>
        <dbReference type="EMBL" id="QHU22684.1"/>
    </source>
</evidence>
<evidence type="ECO:0000256" key="8">
    <source>
        <dbReference type="ARBA" id="ARBA00023014"/>
    </source>
</evidence>
<dbReference type="PANTHER" id="PTHR21266:SF32">
    <property type="entry name" value="CHOLESTEROL 7-DESATURASE NVD"/>
    <property type="match status" value="1"/>
</dbReference>
<dbReference type="GO" id="GO:0046872">
    <property type="term" value="F:metal ion binding"/>
    <property type="evidence" value="ECO:0007669"/>
    <property type="project" value="UniProtKB-KW"/>
</dbReference>
<feature type="domain" description="Rieske" evidence="10">
    <location>
        <begin position="54"/>
        <end position="159"/>
    </location>
</feature>
<dbReference type="GO" id="GO:0016020">
    <property type="term" value="C:membrane"/>
    <property type="evidence" value="ECO:0007669"/>
    <property type="project" value="UniProtKB-SubCell"/>
</dbReference>
<evidence type="ECO:0000256" key="7">
    <source>
        <dbReference type="ARBA" id="ARBA00023004"/>
    </source>
</evidence>
<evidence type="ECO:0000259" key="10">
    <source>
        <dbReference type="PROSITE" id="PS51296"/>
    </source>
</evidence>
<dbReference type="PROSITE" id="PS51296">
    <property type="entry name" value="RIESKE"/>
    <property type="match status" value="1"/>
</dbReference>
<dbReference type="Gene3D" id="2.102.10.10">
    <property type="entry name" value="Rieske [2Fe-2S] iron-sulphur domain"/>
    <property type="match status" value="1"/>
</dbReference>
<dbReference type="EMBL" id="MN741017">
    <property type="protein sequence ID" value="QHU22684.1"/>
    <property type="molecule type" value="Genomic_DNA"/>
</dbReference>
<dbReference type="GO" id="GO:0016491">
    <property type="term" value="F:oxidoreductase activity"/>
    <property type="evidence" value="ECO:0007669"/>
    <property type="project" value="UniProtKB-KW"/>
</dbReference>
<dbReference type="GO" id="GO:0051537">
    <property type="term" value="F:2 iron, 2 sulfur cluster binding"/>
    <property type="evidence" value="ECO:0007669"/>
    <property type="project" value="UniProtKB-KW"/>
</dbReference>
<evidence type="ECO:0000256" key="2">
    <source>
        <dbReference type="ARBA" id="ARBA00022692"/>
    </source>
</evidence>
<evidence type="ECO:0000256" key="1">
    <source>
        <dbReference type="ARBA" id="ARBA00004370"/>
    </source>
</evidence>
<evidence type="ECO:0000256" key="6">
    <source>
        <dbReference type="ARBA" id="ARBA00023002"/>
    </source>
</evidence>
<keyword evidence="6" id="KW-0560">Oxidoreductase</keyword>
<keyword evidence="2" id="KW-0812">Transmembrane</keyword>
<keyword evidence="7" id="KW-0408">Iron</keyword>
<proteinExistence type="predicted"/>
<reference evidence="11" key="1">
    <citation type="journal article" date="2020" name="Nature">
        <title>Giant virus diversity and host interactions through global metagenomics.</title>
        <authorList>
            <person name="Schulz F."/>
            <person name="Roux S."/>
            <person name="Paez-Espino D."/>
            <person name="Jungbluth S."/>
            <person name="Walsh D.A."/>
            <person name="Denef V.J."/>
            <person name="McMahon K.D."/>
            <person name="Konstantinidis K.T."/>
            <person name="Eloe-Fadrosh E.A."/>
            <person name="Kyrpides N.C."/>
            <person name="Woyke T."/>
        </authorList>
    </citation>
    <scope>NUCLEOTIDE SEQUENCE</scope>
    <source>
        <strain evidence="11">GVMAG-S-ERX555907-63</strain>
    </source>
</reference>
<dbReference type="SUPFAM" id="SSF55961">
    <property type="entry name" value="Bet v1-like"/>
    <property type="match status" value="1"/>
</dbReference>
<dbReference type="InterPro" id="IPR050584">
    <property type="entry name" value="Cholesterol_7-desaturase"/>
</dbReference>
<accession>A0A6C0L1S0</accession>
<dbReference type="GO" id="GO:0005737">
    <property type="term" value="C:cytoplasm"/>
    <property type="evidence" value="ECO:0007669"/>
    <property type="project" value="TreeGrafter"/>
</dbReference>
<keyword evidence="8" id="KW-0411">Iron-sulfur</keyword>
<dbReference type="AlphaFoldDB" id="A0A6C0L1S0"/>
<dbReference type="InterPro" id="IPR017941">
    <property type="entry name" value="Rieske_2Fe-2S"/>
</dbReference>
<evidence type="ECO:0000256" key="5">
    <source>
        <dbReference type="ARBA" id="ARBA00022989"/>
    </source>
</evidence>
<keyword evidence="9" id="KW-0472">Membrane</keyword>
<comment type="subcellular location">
    <subcellularLocation>
        <location evidence="1">Membrane</location>
    </subcellularLocation>
</comment>
<dbReference type="InterPro" id="IPR036922">
    <property type="entry name" value="Rieske_2Fe-2S_sf"/>
</dbReference>
<protein>
    <recommendedName>
        <fullName evidence="10">Rieske domain-containing protein</fullName>
    </recommendedName>
</protein>
<keyword evidence="4" id="KW-0479">Metal-binding</keyword>
<dbReference type="PANTHER" id="PTHR21266">
    <property type="entry name" value="IRON-SULFUR DOMAIN CONTAINING PROTEIN"/>
    <property type="match status" value="1"/>
</dbReference>
<name>A0A6C0L1S0_9ZZZZ</name>
<keyword evidence="5" id="KW-1133">Transmembrane helix</keyword>
<dbReference type="SUPFAM" id="SSF50022">
    <property type="entry name" value="ISP domain"/>
    <property type="match status" value="1"/>
</dbReference>
<dbReference type="Pfam" id="PF00355">
    <property type="entry name" value="Rieske"/>
    <property type="match status" value="1"/>
</dbReference>
<dbReference type="Gene3D" id="3.90.380.10">
    <property type="entry name" value="Naphthalene 1,2-dioxygenase Alpha Subunit, Chain A, domain 1"/>
    <property type="match status" value="1"/>
</dbReference>
<evidence type="ECO:0000256" key="4">
    <source>
        <dbReference type="ARBA" id="ARBA00022723"/>
    </source>
</evidence>
<keyword evidence="3" id="KW-0001">2Fe-2S</keyword>
<sequence>MNVKKYINLYFLTYVITINAFKTGFKQDLTFMHQTCNSCTSCNSCLISESTGTWLPIGSKSSLPQSSGTPIKIANENYVIWKNPKTDSWSLVKDVCPHRLAPLSQGRIDDETGCIECPYHGWQFSETGKCVKIPQSKKGEIGKNVESVEVIETGDILWGKFELENANFNKRPDIVFPELNNVKTCLTRELPYSFDFMVENFMDPAHIPFAHHGLQGVRSDGIDIPMQVLTSKEDSNELEIHFTDRIMGKMRTGIVSFTSPTYYHFRTLNATNQYNIQLMALLTPVSLGVTRIHLVFFGANTPNLFPKWISHSFGNKFLETDVWLHNCEIAGNKIMESENKTLLESYNTPTTSDIGPIIWRKWWQNHMSHIPIYSNNNDNNKIKELTPKQQRDRTKHIDSCIHCQTAIRRAKALKSLSVTSLFFIKPFPLLSTATFIISRFISTKILDLIYGETMY</sequence>
<organism evidence="11">
    <name type="scientific">viral metagenome</name>
    <dbReference type="NCBI Taxonomy" id="1070528"/>
    <lineage>
        <taxon>unclassified sequences</taxon>
        <taxon>metagenomes</taxon>
        <taxon>organismal metagenomes</taxon>
    </lineage>
</organism>